<dbReference type="EMBL" id="JRES01000005">
    <property type="protein sequence ID" value="KNC34984.1"/>
    <property type="molecule type" value="Genomic_DNA"/>
</dbReference>
<keyword evidence="3" id="KW-1185">Reference proteome</keyword>
<keyword evidence="1" id="KW-1133">Transmembrane helix</keyword>
<feature type="transmembrane region" description="Helical" evidence="1">
    <location>
        <begin position="150"/>
        <end position="171"/>
    </location>
</feature>
<keyword evidence="1" id="KW-0812">Transmembrane</keyword>
<proteinExistence type="predicted"/>
<comment type="caution">
    <text evidence="2">The sequence shown here is derived from an EMBL/GenBank/DDBJ whole genome shotgun (WGS) entry which is preliminary data.</text>
</comment>
<feature type="transmembrane region" description="Helical" evidence="1">
    <location>
        <begin position="109"/>
        <end position="130"/>
    </location>
</feature>
<sequence length="183" mass="19651">MSPVADAKNLVYPDNVRDKREHENVTNSCLPWDMLISHFAIKSGMNELRELDIERLILDSFDRLPAESLNKGWQVAKAFVLAVLEVAFKQQFISRQQFTMGVILPLHKLCMVVVNVVVAAAATAAVDAAVAVHGFPTPVEALTGGADEGVGVVGVLAMVLFSLSFILTAAAEVEAISSSSELS</sequence>
<dbReference type="Proteomes" id="UP000037069">
    <property type="component" value="Unassembled WGS sequence"/>
</dbReference>
<keyword evidence="1" id="KW-0472">Membrane</keyword>
<reference evidence="2 3" key="1">
    <citation type="journal article" date="2015" name="Nat. Commun.">
        <title>Lucilia cuprina genome unlocks parasitic fly biology to underpin future interventions.</title>
        <authorList>
            <person name="Anstead C.A."/>
            <person name="Korhonen P.K."/>
            <person name="Young N.D."/>
            <person name="Hall R.S."/>
            <person name="Jex A.R."/>
            <person name="Murali S.C."/>
            <person name="Hughes D.S."/>
            <person name="Lee S.F."/>
            <person name="Perry T."/>
            <person name="Stroehlein A.J."/>
            <person name="Ansell B.R."/>
            <person name="Breugelmans B."/>
            <person name="Hofmann A."/>
            <person name="Qu J."/>
            <person name="Dugan S."/>
            <person name="Lee S.L."/>
            <person name="Chao H."/>
            <person name="Dinh H."/>
            <person name="Han Y."/>
            <person name="Doddapaneni H.V."/>
            <person name="Worley K.C."/>
            <person name="Muzny D.M."/>
            <person name="Ioannidis P."/>
            <person name="Waterhouse R.M."/>
            <person name="Zdobnov E.M."/>
            <person name="James P.J."/>
            <person name="Bagnall N.H."/>
            <person name="Kotze A.C."/>
            <person name="Gibbs R.A."/>
            <person name="Richards S."/>
            <person name="Batterham P."/>
            <person name="Gasser R.B."/>
        </authorList>
    </citation>
    <scope>NUCLEOTIDE SEQUENCE [LARGE SCALE GENOMIC DNA]</scope>
    <source>
        <strain evidence="2 3">LS</strain>
        <tissue evidence="2">Full body</tissue>
    </source>
</reference>
<evidence type="ECO:0000256" key="1">
    <source>
        <dbReference type="SAM" id="Phobius"/>
    </source>
</evidence>
<organism evidence="2 3">
    <name type="scientific">Lucilia cuprina</name>
    <name type="common">Green bottle fly</name>
    <name type="synonym">Australian sheep blowfly</name>
    <dbReference type="NCBI Taxonomy" id="7375"/>
    <lineage>
        <taxon>Eukaryota</taxon>
        <taxon>Metazoa</taxon>
        <taxon>Ecdysozoa</taxon>
        <taxon>Arthropoda</taxon>
        <taxon>Hexapoda</taxon>
        <taxon>Insecta</taxon>
        <taxon>Pterygota</taxon>
        <taxon>Neoptera</taxon>
        <taxon>Endopterygota</taxon>
        <taxon>Diptera</taxon>
        <taxon>Brachycera</taxon>
        <taxon>Muscomorpha</taxon>
        <taxon>Oestroidea</taxon>
        <taxon>Calliphoridae</taxon>
        <taxon>Luciliinae</taxon>
        <taxon>Lucilia</taxon>
    </lineage>
</organism>
<accession>A0A0L0CUE0</accession>
<protein>
    <submittedName>
        <fullName evidence="2">Uncharacterized protein</fullName>
    </submittedName>
</protein>
<gene>
    <name evidence="2" type="ORF">FF38_12268</name>
</gene>
<evidence type="ECO:0000313" key="2">
    <source>
        <dbReference type="EMBL" id="KNC34984.1"/>
    </source>
</evidence>
<name>A0A0L0CUE0_LUCCU</name>
<evidence type="ECO:0000313" key="3">
    <source>
        <dbReference type="Proteomes" id="UP000037069"/>
    </source>
</evidence>
<dbReference type="AlphaFoldDB" id="A0A0L0CUE0"/>